<dbReference type="InterPro" id="IPR002781">
    <property type="entry name" value="TM_pro_TauE-like"/>
</dbReference>
<evidence type="ECO:0000256" key="1">
    <source>
        <dbReference type="ARBA" id="ARBA00004141"/>
    </source>
</evidence>
<feature type="transmembrane region" description="Helical" evidence="5">
    <location>
        <begin position="79"/>
        <end position="102"/>
    </location>
</feature>
<evidence type="ECO:0000256" key="4">
    <source>
        <dbReference type="ARBA" id="ARBA00023136"/>
    </source>
</evidence>
<evidence type="ECO:0000256" key="2">
    <source>
        <dbReference type="ARBA" id="ARBA00022692"/>
    </source>
</evidence>
<keyword evidence="7" id="KW-1185">Reference proteome</keyword>
<feature type="transmembrane region" description="Helical" evidence="5">
    <location>
        <begin position="108"/>
        <end position="129"/>
    </location>
</feature>
<name>A0ABS4EAV1_9FIRM</name>
<comment type="subcellular location">
    <subcellularLocation>
        <location evidence="5">Cell membrane</location>
        <topology evidence="5">Multi-pass membrane protein</topology>
    </subcellularLocation>
    <subcellularLocation>
        <location evidence="1">Membrane</location>
        <topology evidence="1">Multi-pass membrane protein</topology>
    </subcellularLocation>
</comment>
<comment type="similarity">
    <text evidence="5">Belongs to the 4-toluene sulfonate uptake permease (TSUP) (TC 2.A.102) family.</text>
</comment>
<keyword evidence="5" id="KW-1003">Cell membrane</keyword>
<evidence type="ECO:0000313" key="6">
    <source>
        <dbReference type="EMBL" id="MBP1855071.1"/>
    </source>
</evidence>
<feature type="transmembrane region" description="Helical" evidence="5">
    <location>
        <begin position="242"/>
        <end position="261"/>
    </location>
</feature>
<evidence type="ECO:0000256" key="3">
    <source>
        <dbReference type="ARBA" id="ARBA00022989"/>
    </source>
</evidence>
<feature type="transmembrane region" description="Helical" evidence="5">
    <location>
        <begin position="268"/>
        <end position="289"/>
    </location>
</feature>
<dbReference type="Pfam" id="PF01925">
    <property type="entry name" value="TauE"/>
    <property type="match status" value="1"/>
</dbReference>
<feature type="transmembrane region" description="Helical" evidence="5">
    <location>
        <begin position="46"/>
        <end position="67"/>
    </location>
</feature>
<accession>A0ABS4EAV1</accession>
<protein>
    <recommendedName>
        <fullName evidence="5">Probable membrane transporter protein</fullName>
    </recommendedName>
</protein>
<feature type="transmembrane region" description="Helical" evidence="5">
    <location>
        <begin position="203"/>
        <end position="227"/>
    </location>
</feature>
<evidence type="ECO:0000313" key="7">
    <source>
        <dbReference type="Proteomes" id="UP000767291"/>
    </source>
</evidence>
<gene>
    <name evidence="6" type="ORF">J2Z43_001464</name>
</gene>
<keyword evidence="3 5" id="KW-1133">Transmembrane helix</keyword>
<proteinExistence type="inferred from homology"/>
<keyword evidence="2 5" id="KW-0812">Transmembrane</keyword>
<feature type="transmembrane region" description="Helical" evidence="5">
    <location>
        <begin position="136"/>
        <end position="155"/>
    </location>
</feature>
<feature type="transmembrane region" description="Helical" evidence="5">
    <location>
        <begin position="175"/>
        <end position="196"/>
    </location>
</feature>
<dbReference type="PANTHER" id="PTHR43483:SF3">
    <property type="entry name" value="MEMBRANE TRANSPORTER PROTEIN HI_0806-RELATED"/>
    <property type="match status" value="1"/>
</dbReference>
<evidence type="ECO:0000256" key="5">
    <source>
        <dbReference type="RuleBase" id="RU363041"/>
    </source>
</evidence>
<sequence>MILTILRAALVVFGGMLAIVFGTDYKNARQRGEIEENISFGKGAVIGFFTNLGDTLGIGSFATSIALFKGLKVNIPDKLIPGTLNVCHAIPIILQALIFTAVVEVDPLTLIVLVAAAVIGSYLGAGIISKMDDRKIKIVMGVALAVAAVLMLLSHPWVNMIPGGGDATGLTGAKLVIGTVGNFILGALMTAGIGLYGPCMVMVYFLGMSPAVAFPIMMTSCALLMPVASTKFIKENAYSRKLSLPIAFGGIFGVIAAVMFFQGISLDVLKILVILVITYTSVTMLRAGLKKPTSENTKLL</sequence>
<reference evidence="6 7" key="1">
    <citation type="submission" date="2021-03" db="EMBL/GenBank/DDBJ databases">
        <title>Genomic Encyclopedia of Type Strains, Phase IV (KMG-IV): sequencing the most valuable type-strain genomes for metagenomic binning, comparative biology and taxonomic classification.</title>
        <authorList>
            <person name="Goeker M."/>
        </authorList>
    </citation>
    <scope>NUCLEOTIDE SEQUENCE [LARGE SCALE GENOMIC DNA]</scope>
    <source>
        <strain evidence="6 7">DSM 1289</strain>
    </source>
</reference>
<dbReference type="PANTHER" id="PTHR43483">
    <property type="entry name" value="MEMBRANE TRANSPORTER PROTEIN HI_0806-RELATED"/>
    <property type="match status" value="1"/>
</dbReference>
<organism evidence="6 7">
    <name type="scientific">Metaclostridioides mangenotii</name>
    <dbReference type="NCBI Taxonomy" id="1540"/>
    <lineage>
        <taxon>Bacteria</taxon>
        <taxon>Bacillati</taxon>
        <taxon>Bacillota</taxon>
        <taxon>Clostridia</taxon>
        <taxon>Peptostreptococcales</taxon>
        <taxon>Peptostreptococcaceae</taxon>
        <taxon>Metaclostridioides</taxon>
    </lineage>
</organism>
<keyword evidence="4 5" id="KW-0472">Membrane</keyword>
<dbReference type="Proteomes" id="UP000767291">
    <property type="component" value="Unassembled WGS sequence"/>
</dbReference>
<dbReference type="EMBL" id="JAGGJX010000002">
    <property type="protein sequence ID" value="MBP1855071.1"/>
    <property type="molecule type" value="Genomic_DNA"/>
</dbReference>
<comment type="caution">
    <text evidence="6">The sequence shown here is derived from an EMBL/GenBank/DDBJ whole genome shotgun (WGS) entry which is preliminary data.</text>
</comment>